<proteinExistence type="predicted"/>
<accession>A0A557SUL8</accession>
<gene>
    <name evidence="1" type="ORF">NARC_80023</name>
</gene>
<comment type="caution">
    <text evidence="1">The sequence shown here is derived from an EMBL/GenBank/DDBJ whole genome shotgun (WGS) entry which is preliminary data.</text>
</comment>
<organism evidence="1 2">
    <name type="scientific">Candidatus Nitrosocosmicus arcticus</name>
    <dbReference type="NCBI Taxonomy" id="2035267"/>
    <lineage>
        <taxon>Archaea</taxon>
        <taxon>Nitrososphaerota</taxon>
        <taxon>Nitrososphaeria</taxon>
        <taxon>Nitrososphaerales</taxon>
        <taxon>Nitrososphaeraceae</taxon>
        <taxon>Candidatus Nitrosocosmicus</taxon>
    </lineage>
</organism>
<protein>
    <submittedName>
        <fullName evidence="1">Uncharacterized protein</fullName>
    </submittedName>
</protein>
<reference evidence="1 2" key="1">
    <citation type="journal article" date="2019" name="Front. Microbiol.">
        <title>Ammonia Oxidation by the Arctic Terrestrial Thaumarchaeote Candidatus Nitrosocosmicus arcticus Is Stimulated by Increasing Temperatures.</title>
        <authorList>
            <person name="Alves R.J.E."/>
            <person name="Kerou M."/>
            <person name="Zappe A."/>
            <person name="Bittner R."/>
            <person name="Abby S.S."/>
            <person name="Schmidt H.A."/>
            <person name="Pfeifer K."/>
            <person name="Schleper C."/>
        </authorList>
    </citation>
    <scope>NUCLEOTIDE SEQUENCE [LARGE SCALE GENOMIC DNA]</scope>
    <source>
        <strain evidence="1 2">Kfb</strain>
    </source>
</reference>
<keyword evidence="2" id="KW-1185">Reference proteome</keyword>
<name>A0A557SUL8_9ARCH</name>
<dbReference type="AlphaFoldDB" id="A0A557SUL8"/>
<sequence>MQKSCWKFRTGRRWRDNLTNPYLESNYDYFVVNDRKNVLYLDQISTMQFFSFKKTKKGRDYQQ</sequence>
<dbReference type="Proteomes" id="UP000315289">
    <property type="component" value="Unassembled WGS sequence"/>
</dbReference>
<evidence type="ECO:0000313" key="2">
    <source>
        <dbReference type="Proteomes" id="UP000315289"/>
    </source>
</evidence>
<evidence type="ECO:0000313" key="1">
    <source>
        <dbReference type="EMBL" id="TVP40297.1"/>
    </source>
</evidence>
<dbReference type="EMBL" id="VOAH01000008">
    <property type="protein sequence ID" value="TVP40297.1"/>
    <property type="molecule type" value="Genomic_DNA"/>
</dbReference>